<name>A0A1W4WZC5_AGRPL</name>
<feature type="compositionally biased region" description="Basic and acidic residues" evidence="1">
    <location>
        <begin position="125"/>
        <end position="148"/>
    </location>
</feature>
<dbReference type="InParanoid" id="A0A1W4WZC5"/>
<reference evidence="3" key="1">
    <citation type="submission" date="2025-08" db="UniProtKB">
        <authorList>
            <consortium name="RefSeq"/>
        </authorList>
    </citation>
    <scope>IDENTIFICATION</scope>
    <source>
        <tissue evidence="3">Entire body</tissue>
    </source>
</reference>
<evidence type="ECO:0000313" key="2">
    <source>
        <dbReference type="Proteomes" id="UP000192223"/>
    </source>
</evidence>
<gene>
    <name evidence="3" type="primary">LOC108737262</name>
</gene>
<accession>A0A1W4WZC5</accession>
<dbReference type="OrthoDB" id="7762929at2759"/>
<dbReference type="STRING" id="224129.A0A1W4WZC5"/>
<dbReference type="AlphaFoldDB" id="A0A1W4WZC5"/>
<dbReference type="KEGG" id="apln:108737262"/>
<organism evidence="2 3">
    <name type="scientific">Agrilus planipennis</name>
    <name type="common">Emerald ash borer</name>
    <name type="synonym">Agrilus marcopoli</name>
    <dbReference type="NCBI Taxonomy" id="224129"/>
    <lineage>
        <taxon>Eukaryota</taxon>
        <taxon>Metazoa</taxon>
        <taxon>Ecdysozoa</taxon>
        <taxon>Arthropoda</taxon>
        <taxon>Hexapoda</taxon>
        <taxon>Insecta</taxon>
        <taxon>Pterygota</taxon>
        <taxon>Neoptera</taxon>
        <taxon>Endopterygota</taxon>
        <taxon>Coleoptera</taxon>
        <taxon>Polyphaga</taxon>
        <taxon>Elateriformia</taxon>
        <taxon>Buprestoidea</taxon>
        <taxon>Buprestidae</taxon>
        <taxon>Agrilinae</taxon>
        <taxon>Agrilus</taxon>
    </lineage>
</organism>
<dbReference type="GeneID" id="108737262"/>
<proteinExistence type="predicted"/>
<dbReference type="RefSeq" id="XP_018325503.1">
    <property type="nucleotide sequence ID" value="XM_018470001.1"/>
</dbReference>
<evidence type="ECO:0000256" key="1">
    <source>
        <dbReference type="SAM" id="MobiDB-lite"/>
    </source>
</evidence>
<evidence type="ECO:0000313" key="3">
    <source>
        <dbReference type="RefSeq" id="XP_018325503.1"/>
    </source>
</evidence>
<sequence>MSKDRYKLKFTRVMPIKRPDCIMSSAARESGNYGFIPSYEKDVRICTGFVMTNEYLRMWMRERAIYEKDVYSSLEAEKDKGRIRRRYVLRDMTKKKPDKMRDMPIITLKRFQNIKPKTCLPRIENTPDEKKEEAKNDKKNEPKEEVNE</sequence>
<dbReference type="Proteomes" id="UP000192223">
    <property type="component" value="Unplaced"/>
</dbReference>
<feature type="region of interest" description="Disordered" evidence="1">
    <location>
        <begin position="117"/>
        <end position="148"/>
    </location>
</feature>
<protein>
    <submittedName>
        <fullName evidence="3">Uncharacterized protein LOC108737262</fullName>
    </submittedName>
</protein>
<keyword evidence="2" id="KW-1185">Reference proteome</keyword>